<dbReference type="RefSeq" id="WP_272581157.1">
    <property type="nucleotide sequence ID" value="NZ_CP067099.1"/>
</dbReference>
<name>A0ABX7AGA5_9GAMM</name>
<organism evidence="1 2">
    <name type="scientific">Providencia manganoxydans</name>
    <dbReference type="NCBI Taxonomy" id="2923283"/>
    <lineage>
        <taxon>Bacteria</taxon>
        <taxon>Pseudomonadati</taxon>
        <taxon>Pseudomonadota</taxon>
        <taxon>Gammaproteobacteria</taxon>
        <taxon>Enterobacterales</taxon>
        <taxon>Morganellaceae</taxon>
        <taxon>Providencia</taxon>
    </lineage>
</organism>
<accession>A0ABX7AGA5</accession>
<gene>
    <name evidence="1" type="ORF">JI723_02500</name>
</gene>
<keyword evidence="2" id="KW-1185">Reference proteome</keyword>
<dbReference type="Proteomes" id="UP000596157">
    <property type="component" value="Chromosome"/>
</dbReference>
<proteinExistence type="predicted"/>
<reference evidence="2" key="1">
    <citation type="submission" date="2021-01" db="EMBL/GenBank/DDBJ databases">
        <title>Providencia vermicola LLDRA6, a soil-borne Mn(II)-oxidizing bacterium, exploits a strategy of superoxide production coupled to hydrogen peroxide consumption to generate Mn oxides, as revealed by transcriptional up-regulation of genes for phenylacetic acid catabolism.</title>
        <authorList>
            <person name="Chen S."/>
            <person name="Ding Z."/>
            <person name="Chen J."/>
            <person name="Luo J."/>
            <person name="Ruan X."/>
            <person name="Li Z."/>
            <person name="Liao F."/>
            <person name="He J."/>
            <person name="Li D."/>
        </authorList>
    </citation>
    <scope>NUCLEOTIDE SEQUENCE [LARGE SCALE GENOMIC DNA]</scope>
    <source>
        <strain evidence="2">LLDRA6</strain>
    </source>
</reference>
<evidence type="ECO:0000313" key="1">
    <source>
        <dbReference type="EMBL" id="QQO62881.1"/>
    </source>
</evidence>
<dbReference type="GeneID" id="92277548"/>
<sequence length="49" mass="5672">MEKRHVELNGFKPTKESYTVIDVLKTNPNSEVMEELYRLARLHGSQDPA</sequence>
<protein>
    <submittedName>
        <fullName evidence="1">Uncharacterized protein</fullName>
    </submittedName>
</protein>
<dbReference type="EMBL" id="CP067099">
    <property type="protein sequence ID" value="QQO62881.1"/>
    <property type="molecule type" value="Genomic_DNA"/>
</dbReference>
<evidence type="ECO:0000313" key="2">
    <source>
        <dbReference type="Proteomes" id="UP000596157"/>
    </source>
</evidence>